<evidence type="ECO:0000256" key="5">
    <source>
        <dbReference type="ARBA" id="ARBA00022692"/>
    </source>
</evidence>
<dbReference type="RefSeq" id="WP_188982450.1">
    <property type="nucleotide sequence ID" value="NZ_BMPO01000003.1"/>
</dbReference>
<dbReference type="PANTHER" id="PTHR30269">
    <property type="entry name" value="TRANSMEMBRANE PROTEIN YFCA"/>
    <property type="match status" value="1"/>
</dbReference>
<comment type="caution">
    <text evidence="9">The sequence shown here is derived from an EMBL/GenBank/DDBJ whole genome shotgun (WGS) entry which is preliminary data.</text>
</comment>
<name>A0A917PSU0_9PSED</name>
<evidence type="ECO:0000256" key="6">
    <source>
        <dbReference type="ARBA" id="ARBA00022989"/>
    </source>
</evidence>
<dbReference type="PANTHER" id="PTHR30269:SF32">
    <property type="entry name" value="MEMBRANE TRANSPORTER PROTEIN-RELATED"/>
    <property type="match status" value="1"/>
</dbReference>
<evidence type="ECO:0000313" key="9">
    <source>
        <dbReference type="EMBL" id="GGJ89594.1"/>
    </source>
</evidence>
<evidence type="ECO:0000256" key="2">
    <source>
        <dbReference type="ARBA" id="ARBA00009142"/>
    </source>
</evidence>
<dbReference type="InterPro" id="IPR052017">
    <property type="entry name" value="TSUP"/>
</dbReference>
<proteinExistence type="inferred from homology"/>
<feature type="transmembrane region" description="Helical" evidence="8">
    <location>
        <begin position="163"/>
        <end position="184"/>
    </location>
</feature>
<feature type="transmembrane region" description="Helical" evidence="8">
    <location>
        <begin position="221"/>
        <end position="239"/>
    </location>
</feature>
<sequence>MITAFALCVFLLAGVVKGVVGMGLPTIAIGLLVLAMTPVEASALLLIPSMVTNLWQLFAGPSPWALCQRLWSMMVALFIGVLLTSQWLVGSGSGWIPAVLGTILILYGLLGLSAVRFSVAPGKETVLSPVMGFVTGLVTGLTGVFAIPAVPYLQALGLRKEDLIQALGLSFTVATVALGVGIWLHGGLQQLDPLWSCLMLVPALLGMWLGQWVRSRLSETLFRRVFFLGLIALGAHSLFRAIG</sequence>
<evidence type="ECO:0000256" key="3">
    <source>
        <dbReference type="ARBA" id="ARBA00022448"/>
    </source>
</evidence>
<accession>A0A917PSU0</accession>
<keyword evidence="7 8" id="KW-0472">Membrane</keyword>
<dbReference type="Pfam" id="PF01925">
    <property type="entry name" value="TauE"/>
    <property type="match status" value="1"/>
</dbReference>
<evidence type="ECO:0000256" key="4">
    <source>
        <dbReference type="ARBA" id="ARBA00022475"/>
    </source>
</evidence>
<dbReference type="EMBL" id="BMPO01000003">
    <property type="protein sequence ID" value="GGJ89594.1"/>
    <property type="molecule type" value="Genomic_DNA"/>
</dbReference>
<feature type="transmembrane region" description="Helical" evidence="8">
    <location>
        <begin position="95"/>
        <end position="115"/>
    </location>
</feature>
<keyword evidence="10" id="KW-1185">Reference proteome</keyword>
<feature type="transmembrane region" description="Helical" evidence="8">
    <location>
        <begin position="70"/>
        <end position="89"/>
    </location>
</feature>
<gene>
    <name evidence="9" type="ORF">GCM10009304_14020</name>
</gene>
<dbReference type="GO" id="GO:0005886">
    <property type="term" value="C:plasma membrane"/>
    <property type="evidence" value="ECO:0007669"/>
    <property type="project" value="UniProtKB-SubCell"/>
</dbReference>
<evidence type="ECO:0000256" key="8">
    <source>
        <dbReference type="RuleBase" id="RU363041"/>
    </source>
</evidence>
<evidence type="ECO:0000256" key="1">
    <source>
        <dbReference type="ARBA" id="ARBA00004651"/>
    </source>
</evidence>
<organism evidence="9 10">
    <name type="scientific">Pseudomonas matsuisoli</name>
    <dbReference type="NCBI Taxonomy" id="1515666"/>
    <lineage>
        <taxon>Bacteria</taxon>
        <taxon>Pseudomonadati</taxon>
        <taxon>Pseudomonadota</taxon>
        <taxon>Gammaproteobacteria</taxon>
        <taxon>Pseudomonadales</taxon>
        <taxon>Pseudomonadaceae</taxon>
        <taxon>Pseudomonas</taxon>
    </lineage>
</organism>
<keyword evidence="4 8" id="KW-1003">Cell membrane</keyword>
<evidence type="ECO:0000256" key="7">
    <source>
        <dbReference type="ARBA" id="ARBA00023136"/>
    </source>
</evidence>
<dbReference type="InterPro" id="IPR002781">
    <property type="entry name" value="TM_pro_TauE-like"/>
</dbReference>
<comment type="similarity">
    <text evidence="2 8">Belongs to the 4-toluene sulfonate uptake permease (TSUP) (TC 2.A.102) family.</text>
</comment>
<keyword evidence="6 8" id="KW-1133">Transmembrane helix</keyword>
<dbReference type="Proteomes" id="UP000635983">
    <property type="component" value="Unassembled WGS sequence"/>
</dbReference>
<feature type="transmembrane region" description="Helical" evidence="8">
    <location>
        <begin position="127"/>
        <end position="151"/>
    </location>
</feature>
<keyword evidence="3" id="KW-0813">Transport</keyword>
<keyword evidence="5 8" id="KW-0812">Transmembrane</keyword>
<evidence type="ECO:0000313" key="10">
    <source>
        <dbReference type="Proteomes" id="UP000635983"/>
    </source>
</evidence>
<protein>
    <recommendedName>
        <fullName evidence="8">Probable membrane transporter protein</fullName>
    </recommendedName>
</protein>
<comment type="subcellular location">
    <subcellularLocation>
        <location evidence="1 8">Cell membrane</location>
        <topology evidence="1 8">Multi-pass membrane protein</topology>
    </subcellularLocation>
</comment>
<dbReference type="AlphaFoldDB" id="A0A917PSU0"/>
<reference evidence="9" key="2">
    <citation type="submission" date="2020-09" db="EMBL/GenBank/DDBJ databases">
        <authorList>
            <person name="Sun Q."/>
            <person name="Ohkuma M."/>
        </authorList>
    </citation>
    <scope>NUCLEOTIDE SEQUENCE</scope>
    <source>
        <strain evidence="9">JCM 30078</strain>
    </source>
</reference>
<reference evidence="9" key="1">
    <citation type="journal article" date="2014" name="Int. J. Syst. Evol. Microbiol.">
        <title>Complete genome sequence of Corynebacterium casei LMG S-19264T (=DSM 44701T), isolated from a smear-ripened cheese.</title>
        <authorList>
            <consortium name="US DOE Joint Genome Institute (JGI-PGF)"/>
            <person name="Walter F."/>
            <person name="Albersmeier A."/>
            <person name="Kalinowski J."/>
            <person name="Ruckert C."/>
        </authorList>
    </citation>
    <scope>NUCLEOTIDE SEQUENCE</scope>
    <source>
        <strain evidence="9">JCM 30078</strain>
    </source>
</reference>
<feature type="transmembrane region" description="Helical" evidence="8">
    <location>
        <begin position="191"/>
        <end position="209"/>
    </location>
</feature>